<dbReference type="AlphaFoldDB" id="A0A4E0R201"/>
<evidence type="ECO:0000313" key="1">
    <source>
        <dbReference type="EMBL" id="THD20176.1"/>
    </source>
</evidence>
<reference evidence="1" key="1">
    <citation type="submission" date="2019-03" db="EMBL/GenBank/DDBJ databases">
        <title>Improved annotation for the trematode Fasciola hepatica.</title>
        <authorList>
            <person name="Choi Y.-J."/>
            <person name="Martin J."/>
            <person name="Mitreva M."/>
        </authorList>
    </citation>
    <scope>NUCLEOTIDE SEQUENCE [LARGE SCALE GENOMIC DNA]</scope>
</reference>
<accession>A0A4E0R201</accession>
<keyword evidence="2" id="KW-1185">Reference proteome</keyword>
<proteinExistence type="predicted"/>
<dbReference type="EMBL" id="JXXN02005023">
    <property type="protein sequence ID" value="THD20176.1"/>
    <property type="molecule type" value="Genomic_DNA"/>
</dbReference>
<sequence length="186" mass="20998">MSCFLPAADFYRPTFALFGLYRGHLKAAWSNVYPNGVIYYLEPEEVTSTDPVVNFTWSADSFSKPHRLRVVPISITEQFISRKPGSTWSRDHFDSGDNEKINEEMPTTTNDAVQSSTHTMASGLLGHIRQRRAATVTHSGTSELPDLEPIRALHCPNRTQPYTLELYLIVDEVLVSTALFKNAFCR</sequence>
<evidence type="ECO:0000313" key="2">
    <source>
        <dbReference type="Proteomes" id="UP000230066"/>
    </source>
</evidence>
<gene>
    <name evidence="1" type="ORF">D915_009160</name>
</gene>
<comment type="caution">
    <text evidence="1">The sequence shown here is derived from an EMBL/GenBank/DDBJ whole genome shotgun (WGS) entry which is preliminary data.</text>
</comment>
<organism evidence="1 2">
    <name type="scientific">Fasciola hepatica</name>
    <name type="common">Liver fluke</name>
    <dbReference type="NCBI Taxonomy" id="6192"/>
    <lineage>
        <taxon>Eukaryota</taxon>
        <taxon>Metazoa</taxon>
        <taxon>Spiralia</taxon>
        <taxon>Lophotrochozoa</taxon>
        <taxon>Platyhelminthes</taxon>
        <taxon>Trematoda</taxon>
        <taxon>Digenea</taxon>
        <taxon>Plagiorchiida</taxon>
        <taxon>Echinostomata</taxon>
        <taxon>Echinostomatoidea</taxon>
        <taxon>Fasciolidae</taxon>
        <taxon>Fasciola</taxon>
    </lineage>
</organism>
<name>A0A4E0R201_FASHE</name>
<protein>
    <submittedName>
        <fullName evidence="1">Uncharacterized protein</fullName>
    </submittedName>
</protein>
<dbReference type="Proteomes" id="UP000230066">
    <property type="component" value="Unassembled WGS sequence"/>
</dbReference>